<dbReference type="NCBIfam" id="TIGR03519">
    <property type="entry name" value="T9SS_PorP_fam"/>
    <property type="match status" value="1"/>
</dbReference>
<organism evidence="2 3">
    <name type="scientific">Pedobacter polaris</name>
    <dbReference type="NCBI Taxonomy" id="2571273"/>
    <lineage>
        <taxon>Bacteria</taxon>
        <taxon>Pseudomonadati</taxon>
        <taxon>Bacteroidota</taxon>
        <taxon>Sphingobacteriia</taxon>
        <taxon>Sphingobacteriales</taxon>
        <taxon>Sphingobacteriaceae</taxon>
        <taxon>Pedobacter</taxon>
    </lineage>
</organism>
<dbReference type="OrthoDB" id="1186563at2"/>
<evidence type="ECO:0000256" key="1">
    <source>
        <dbReference type="SAM" id="SignalP"/>
    </source>
</evidence>
<dbReference type="AlphaFoldDB" id="A0A4U1CU14"/>
<evidence type="ECO:0000313" key="2">
    <source>
        <dbReference type="EMBL" id="TKC12304.1"/>
    </source>
</evidence>
<evidence type="ECO:0000313" key="3">
    <source>
        <dbReference type="Proteomes" id="UP000309488"/>
    </source>
</evidence>
<comment type="caution">
    <text evidence="2">The sequence shown here is derived from an EMBL/GenBank/DDBJ whole genome shotgun (WGS) entry which is preliminary data.</text>
</comment>
<dbReference type="InterPro" id="IPR019861">
    <property type="entry name" value="PorP/SprF_Bacteroidetes"/>
</dbReference>
<dbReference type="Proteomes" id="UP000309488">
    <property type="component" value="Unassembled WGS sequence"/>
</dbReference>
<sequence>MMKKIIAVFLGLVFSFGFFNAKAQDHLFSQFFNAPIYLNPSLTGQFDGDLRVGMIYRNQWSALGGDLSYINAAADVYVPKLSGGIGLSATRSSEGVAYLIKNNIAVTYSYTVGGDDFTANFGLQAGFTNRTIDWTKLVFGDQLDRRTGYIPGSVSSAQLPEVSNRFFFDPAAGVNFIYRNAMVGASIYHINKPDESFSGTQARLPMRLAVNASMKIPLSYNYNYMEDEGAFVIPSVVYYKQGNVSSISAGAQFKYRGFNTGVWYRTNQNGGSDAIVVSLILDVFLRRRDTEKIRVGLSHDATTSKLNYTNTSGTTEVSVGYEKYWANSTRSKKYNGLRCSSFY</sequence>
<dbReference type="RefSeq" id="WP_136838221.1">
    <property type="nucleotide sequence ID" value="NZ_SWBR01000001.1"/>
</dbReference>
<accession>A0A4U1CU14</accession>
<name>A0A4U1CU14_9SPHI</name>
<feature type="signal peptide" evidence="1">
    <location>
        <begin position="1"/>
        <end position="23"/>
    </location>
</feature>
<reference evidence="2 3" key="1">
    <citation type="submission" date="2019-04" db="EMBL/GenBank/DDBJ databases">
        <title>Pedobacter sp. RP-3-22 sp. nov., isolated from Arctic soil.</title>
        <authorList>
            <person name="Dahal R.H."/>
            <person name="Kim D.-U."/>
        </authorList>
    </citation>
    <scope>NUCLEOTIDE SEQUENCE [LARGE SCALE GENOMIC DNA]</scope>
    <source>
        <strain evidence="2 3">RP-3-22</strain>
    </source>
</reference>
<keyword evidence="3" id="KW-1185">Reference proteome</keyword>
<dbReference type="EMBL" id="SWBR01000001">
    <property type="protein sequence ID" value="TKC12304.1"/>
    <property type="molecule type" value="Genomic_DNA"/>
</dbReference>
<gene>
    <name evidence="2" type="ORF">FA048_01405</name>
</gene>
<protein>
    <submittedName>
        <fullName evidence="2">Type IX secretion system membrane protein PorP/SprF</fullName>
    </submittedName>
</protein>
<keyword evidence="1" id="KW-0732">Signal</keyword>
<dbReference type="Pfam" id="PF11751">
    <property type="entry name" value="PorP_SprF"/>
    <property type="match status" value="1"/>
</dbReference>
<feature type="chain" id="PRO_5020215591" evidence="1">
    <location>
        <begin position="24"/>
        <end position="343"/>
    </location>
</feature>
<proteinExistence type="predicted"/>